<dbReference type="Proteomes" id="UP000295627">
    <property type="component" value="Unassembled WGS sequence"/>
</dbReference>
<proteinExistence type="predicted"/>
<dbReference type="AlphaFoldDB" id="A0A4R5PFV0"/>
<dbReference type="InterPro" id="IPR025565">
    <property type="entry name" value="DUF4328"/>
</dbReference>
<feature type="region of interest" description="Disordered" evidence="1">
    <location>
        <begin position="348"/>
        <end position="372"/>
    </location>
</feature>
<evidence type="ECO:0000256" key="1">
    <source>
        <dbReference type="SAM" id="MobiDB-lite"/>
    </source>
</evidence>
<keyword evidence="2" id="KW-0472">Membrane</keyword>
<organism evidence="4 5">
    <name type="scientific">Mycobacteroides franklinii</name>
    <dbReference type="NCBI Taxonomy" id="948102"/>
    <lineage>
        <taxon>Bacteria</taxon>
        <taxon>Bacillati</taxon>
        <taxon>Actinomycetota</taxon>
        <taxon>Actinomycetes</taxon>
        <taxon>Mycobacteriales</taxon>
        <taxon>Mycobacteriaceae</taxon>
        <taxon>Mycobacteroides</taxon>
    </lineage>
</organism>
<protein>
    <submittedName>
        <fullName evidence="4">DUF4328 domain-containing protein</fullName>
    </submittedName>
</protein>
<keyword evidence="2" id="KW-1133">Transmembrane helix</keyword>
<feature type="transmembrane region" description="Helical" evidence="2">
    <location>
        <begin position="300"/>
        <end position="318"/>
    </location>
</feature>
<feature type="domain" description="DUF4328" evidence="3">
    <location>
        <begin position="176"/>
        <end position="326"/>
    </location>
</feature>
<reference evidence="4 5" key="1">
    <citation type="journal article" date="2019" name="Sci. Rep.">
        <title>Extended insight into the Mycobacterium chelonae-abscessus complex through whole genome sequencing of Mycobacterium salmoniphilum outbreak and Mycobacterium salmoniphilum-like strains.</title>
        <authorList>
            <person name="Behra P.R.K."/>
            <person name="Das S."/>
            <person name="Pettersson B.M.F."/>
            <person name="Shirreff L."/>
            <person name="DuCote T."/>
            <person name="Jacobsson K.G."/>
            <person name="Ennis D.G."/>
            <person name="Kirsebom L.A."/>
        </authorList>
    </citation>
    <scope>NUCLEOTIDE SEQUENCE [LARGE SCALE GENOMIC DNA]</scope>
    <source>
        <strain evidence="4 5">DSM 45524</strain>
    </source>
</reference>
<accession>A0A4R5PFV0</accession>
<evidence type="ECO:0000256" key="2">
    <source>
        <dbReference type="SAM" id="Phobius"/>
    </source>
</evidence>
<evidence type="ECO:0000313" key="5">
    <source>
        <dbReference type="Proteomes" id="UP000295627"/>
    </source>
</evidence>
<dbReference type="EMBL" id="RXLR01000007">
    <property type="protein sequence ID" value="TDH24951.1"/>
    <property type="molecule type" value="Genomic_DNA"/>
</dbReference>
<gene>
    <name evidence="4" type="ORF">EJ571_03475</name>
</gene>
<feature type="transmembrane region" description="Helical" evidence="2">
    <location>
        <begin position="267"/>
        <end position="288"/>
    </location>
</feature>
<keyword evidence="2" id="KW-0812">Transmembrane</keyword>
<comment type="caution">
    <text evidence="4">The sequence shown here is derived from an EMBL/GenBank/DDBJ whole genome shotgun (WGS) entry which is preliminary data.</text>
</comment>
<dbReference type="Pfam" id="PF14219">
    <property type="entry name" value="DUF4328"/>
    <property type="match status" value="1"/>
</dbReference>
<feature type="region of interest" description="Disordered" evidence="1">
    <location>
        <begin position="33"/>
        <end position="58"/>
    </location>
</feature>
<feature type="transmembrane region" description="Helical" evidence="2">
    <location>
        <begin position="147"/>
        <end position="168"/>
    </location>
</feature>
<evidence type="ECO:0000259" key="3">
    <source>
        <dbReference type="Pfam" id="PF14219"/>
    </source>
</evidence>
<name>A0A4R5PFV0_9MYCO</name>
<evidence type="ECO:0000313" key="4">
    <source>
        <dbReference type="EMBL" id="TDH24951.1"/>
    </source>
</evidence>
<feature type="transmembrane region" description="Helical" evidence="2">
    <location>
        <begin position="188"/>
        <end position="213"/>
    </location>
</feature>
<feature type="compositionally biased region" description="Pro residues" evidence="1">
    <location>
        <begin position="35"/>
        <end position="51"/>
    </location>
</feature>
<sequence>MIQVCSRCGTQWNVREQRRYWCPRCRGTLLEPGMTAPPRPAAPMPRPPAGAPPSGGKYWVPPTQQGPVATPAGRPAARPTRLPAGYRWIAVRPGSPPKTARRPRPLGPTPRYAYIPRWGLVDHIDPSGSSRQGIAGGGVPSRVLERLLLATIITLAITSCAHFLRYALMVYNRGALIPRFIASTSNGLVLVSVALAFAVMVATAWFLTEWMIARRAETYRDLGFEDPRARWEIRVGCLLPIVNIVGVPLLLLELAKIENRWYRQYRNILWWSGLWAATWLLVLVTWVSRDAVTVQGVADNALFTAIDYAAAAAAVWSLRRVYEGFTAPEGHRRAVRWLAVESLQGPVPVDADRPDVPPTRDNNSAAAVEPVGQEPAALERDRVVGAW</sequence>
<feature type="transmembrane region" description="Helical" evidence="2">
    <location>
        <begin position="233"/>
        <end position="255"/>
    </location>
</feature>